<protein>
    <recommendedName>
        <fullName evidence="1">Major fimbrium tip subunit FimD third Ig-like domain-containing protein</fullName>
    </recommendedName>
</protein>
<evidence type="ECO:0000313" key="3">
    <source>
        <dbReference type="Proteomes" id="UP000004295"/>
    </source>
</evidence>
<gene>
    <name evidence="2" type="ORF">POREN0001_0823</name>
</gene>
<dbReference type="EMBL" id="ACNN01000014">
    <property type="protein sequence ID" value="EEN83132.1"/>
    <property type="molecule type" value="Genomic_DNA"/>
</dbReference>
<dbReference type="Pfam" id="PF26306">
    <property type="entry name" value="FimD_3rd"/>
    <property type="match status" value="1"/>
</dbReference>
<reference evidence="2 3" key="1">
    <citation type="submission" date="2009-04" db="EMBL/GenBank/DDBJ databases">
        <authorList>
            <person name="Sebastian Y."/>
            <person name="Madupu R."/>
            <person name="Durkin A.S."/>
            <person name="Torralba M."/>
            <person name="Methe B."/>
            <person name="Sutton G.G."/>
            <person name="Strausberg R.L."/>
            <person name="Nelson K.E."/>
        </authorList>
    </citation>
    <scope>NUCLEOTIDE SEQUENCE [LARGE SCALE GENOMIC DNA]</scope>
    <source>
        <strain evidence="3">ATCC 35406 / BCRC 14492 / JCM 8526 / NCTC 13058 / HG 370</strain>
    </source>
</reference>
<evidence type="ECO:0000259" key="1">
    <source>
        <dbReference type="Pfam" id="PF26306"/>
    </source>
</evidence>
<feature type="domain" description="Major fimbrium tip subunit FimD third Ig-like" evidence="1">
    <location>
        <begin position="357"/>
        <end position="459"/>
    </location>
</feature>
<organism evidence="2 3">
    <name type="scientific">Porphyromonas endodontalis (strain ATCC 35406 / DSM 24491 / JCM 8526 / CCUG 16442 / BCRC 14492 / NCTC 13058 / HG 370)</name>
    <name type="common">Bacteroides endodontalis</name>
    <dbReference type="NCBI Taxonomy" id="553175"/>
    <lineage>
        <taxon>Bacteria</taxon>
        <taxon>Pseudomonadati</taxon>
        <taxon>Bacteroidota</taxon>
        <taxon>Bacteroidia</taxon>
        <taxon>Bacteroidales</taxon>
        <taxon>Porphyromonadaceae</taxon>
        <taxon>Porphyromonas</taxon>
    </lineage>
</organism>
<accession>C3J9S2</accession>
<keyword evidence="3" id="KW-1185">Reference proteome</keyword>
<dbReference type="eggNOG" id="ENOG502Z7S7">
    <property type="taxonomic scope" value="Bacteria"/>
</dbReference>
<evidence type="ECO:0000313" key="2">
    <source>
        <dbReference type="EMBL" id="EEN83132.1"/>
    </source>
</evidence>
<name>C3J9S2_POREA</name>
<dbReference type="PROSITE" id="PS51257">
    <property type="entry name" value="PROKAR_LIPOPROTEIN"/>
    <property type="match status" value="1"/>
</dbReference>
<dbReference type="AlphaFoldDB" id="C3J9S2"/>
<dbReference type="STRING" id="553175.POREN0001_0823"/>
<sequence>MIRKYIFPLVLTTIALFFASVGCTRESLGDGGAHVGKNSLLLQLQVSPTDLRATEVGEDAYNENTVSSITVLFYKGGQLFWQSKESGQGGITPNGSITTPGRHYIIPVPDDKKAQLNGVNGFNVYVVCNKASFVAPATEAALLKEVVADELNATAPASFVMIGSAINKRIDMATQAGRNLGSIGLKRVAAKIRLLRPTVDVAGYVQVGDAQVKLRNYADRGYLATAENLPTAEYKTTDYRSVTEVTAGGKKSAHFYSYYNEWASSTALDRRPEFLVQIKMKKVGESDNMAKDHYYKVPLEPQQKSLQSNKLYELSLRIEIIGSPSPENPELVTGAISIEEWSKHEDSYGLPATQFLVVAEHDVEMKNATQYSLPYQSSKHPITINIKKVYATYVDDKGVLQTISYGSGQSEYPTITSDANSISISSSIPENNIPKYIEFEVTNGVSGLVEKVKVTQVPSSFIIHTMGTSSSLNPDGNLPPHLHNKAMYHIRILVPPANMILGFPPMEPVKFYERNTYKESHDLTKDDLETSRMVSPSFELASQLGATLTWPYYRFTFFYSGKPQIDTENKKSATYNCATYVEYRVKDGVTEEVKGWRLPTEAEIELIDQLQNDTKSAVKRIMTGRYYWDSYSANGAKLMTHPESGGSSSDRAHIRCVRDVKDNTI</sequence>
<dbReference type="Proteomes" id="UP000004295">
    <property type="component" value="Unassembled WGS sequence"/>
</dbReference>
<dbReference type="InterPro" id="IPR058822">
    <property type="entry name" value="Ig-like_FimD_3rd"/>
</dbReference>
<comment type="caution">
    <text evidence="2">The sequence shown here is derived from an EMBL/GenBank/DDBJ whole genome shotgun (WGS) entry which is preliminary data.</text>
</comment>
<proteinExistence type="predicted"/>